<dbReference type="PANTHER" id="PTHR46888">
    <property type="entry name" value="ZINC KNUCKLE DOMAINCONTAINING PROTEIN-RELATED"/>
    <property type="match status" value="1"/>
</dbReference>
<evidence type="ECO:0000313" key="1">
    <source>
        <dbReference type="EMBL" id="GBM35223.1"/>
    </source>
</evidence>
<dbReference type="SUPFAM" id="SSF47353">
    <property type="entry name" value="Retrovirus capsid dimerization domain-like"/>
    <property type="match status" value="1"/>
</dbReference>
<accession>A0A4Y2F1F6</accession>
<name>A0A4Y2F1F6_ARAVE</name>
<dbReference type="AlphaFoldDB" id="A0A4Y2F1F6"/>
<reference evidence="1 2" key="1">
    <citation type="journal article" date="2019" name="Sci. Rep.">
        <title>Orb-weaving spider Araneus ventricosus genome elucidates the spidroin gene catalogue.</title>
        <authorList>
            <person name="Kono N."/>
            <person name="Nakamura H."/>
            <person name="Ohtoshi R."/>
            <person name="Moran D.A.P."/>
            <person name="Shinohara A."/>
            <person name="Yoshida Y."/>
            <person name="Fujiwara M."/>
            <person name="Mori M."/>
            <person name="Tomita M."/>
            <person name="Arakawa K."/>
        </authorList>
    </citation>
    <scope>NUCLEOTIDE SEQUENCE [LARGE SCALE GENOMIC DNA]</scope>
</reference>
<organism evidence="1 2">
    <name type="scientific">Araneus ventricosus</name>
    <name type="common">Orbweaver spider</name>
    <name type="synonym">Epeira ventricosa</name>
    <dbReference type="NCBI Taxonomy" id="182803"/>
    <lineage>
        <taxon>Eukaryota</taxon>
        <taxon>Metazoa</taxon>
        <taxon>Ecdysozoa</taxon>
        <taxon>Arthropoda</taxon>
        <taxon>Chelicerata</taxon>
        <taxon>Arachnida</taxon>
        <taxon>Araneae</taxon>
        <taxon>Araneomorphae</taxon>
        <taxon>Entelegynae</taxon>
        <taxon>Araneoidea</taxon>
        <taxon>Araneidae</taxon>
        <taxon>Araneus</taxon>
    </lineage>
</organism>
<dbReference type="EMBL" id="BGPR01000779">
    <property type="protein sequence ID" value="GBM35223.1"/>
    <property type="molecule type" value="Genomic_DNA"/>
</dbReference>
<dbReference type="PANTHER" id="PTHR46888:SF1">
    <property type="entry name" value="RIBONUCLEASE H"/>
    <property type="match status" value="1"/>
</dbReference>
<dbReference type="Proteomes" id="UP000499080">
    <property type="component" value="Unassembled WGS sequence"/>
</dbReference>
<comment type="caution">
    <text evidence="1">The sequence shown here is derived from an EMBL/GenBank/DDBJ whole genome shotgun (WGS) entry which is preliminary data.</text>
</comment>
<evidence type="ECO:0000313" key="2">
    <source>
        <dbReference type="Proteomes" id="UP000499080"/>
    </source>
</evidence>
<gene>
    <name evidence="1" type="ORF">AVEN_175826_1</name>
</gene>
<proteinExistence type="predicted"/>
<keyword evidence="2" id="KW-1185">Reference proteome</keyword>
<dbReference type="OrthoDB" id="6432602at2759"/>
<evidence type="ECO:0008006" key="3">
    <source>
        <dbReference type="Google" id="ProtNLM"/>
    </source>
</evidence>
<sequence length="154" mass="18359">MTGNDINKLLHKSEFKEDISLYLVLFERQASRIAIPKELWLSPLVDLLPLEITHIISREPEEQVNDYEHVKNLLLQIFKLTPEKFHQLFFAHKKSREKTWIDFYPELDTYFNGWTKGLKVESYDNLKDLVITDQMKKRVPIEFKEHFLDANVLA</sequence>
<protein>
    <recommendedName>
        <fullName evidence="3">SCAN box domain-containing protein</fullName>
    </recommendedName>
</protein>